<proteinExistence type="predicted"/>
<comment type="caution">
    <text evidence="2">The sequence shown here is derived from an EMBL/GenBank/DDBJ whole genome shotgun (WGS) entry which is preliminary data.</text>
</comment>
<gene>
    <name evidence="2" type="ORF">PoB_001307500</name>
</gene>
<accession>A0AAV3YTP4</accession>
<reference evidence="2 3" key="1">
    <citation type="journal article" date="2021" name="Elife">
        <title>Chloroplast acquisition without the gene transfer in kleptoplastic sea slugs, Plakobranchus ocellatus.</title>
        <authorList>
            <person name="Maeda T."/>
            <person name="Takahashi S."/>
            <person name="Yoshida T."/>
            <person name="Shimamura S."/>
            <person name="Takaki Y."/>
            <person name="Nagai Y."/>
            <person name="Toyoda A."/>
            <person name="Suzuki Y."/>
            <person name="Arimoto A."/>
            <person name="Ishii H."/>
            <person name="Satoh N."/>
            <person name="Nishiyama T."/>
            <person name="Hasebe M."/>
            <person name="Maruyama T."/>
            <person name="Minagawa J."/>
            <person name="Obokata J."/>
            <person name="Shigenobu S."/>
        </authorList>
    </citation>
    <scope>NUCLEOTIDE SEQUENCE [LARGE SCALE GENOMIC DNA]</scope>
</reference>
<organism evidence="2 3">
    <name type="scientific">Plakobranchus ocellatus</name>
    <dbReference type="NCBI Taxonomy" id="259542"/>
    <lineage>
        <taxon>Eukaryota</taxon>
        <taxon>Metazoa</taxon>
        <taxon>Spiralia</taxon>
        <taxon>Lophotrochozoa</taxon>
        <taxon>Mollusca</taxon>
        <taxon>Gastropoda</taxon>
        <taxon>Heterobranchia</taxon>
        <taxon>Euthyneura</taxon>
        <taxon>Panpulmonata</taxon>
        <taxon>Sacoglossa</taxon>
        <taxon>Placobranchoidea</taxon>
        <taxon>Plakobranchidae</taxon>
        <taxon>Plakobranchus</taxon>
    </lineage>
</organism>
<dbReference type="AlphaFoldDB" id="A0AAV3YTP4"/>
<keyword evidence="1" id="KW-1133">Transmembrane helix</keyword>
<evidence type="ECO:0000313" key="3">
    <source>
        <dbReference type="Proteomes" id="UP000735302"/>
    </source>
</evidence>
<keyword evidence="3" id="KW-1185">Reference proteome</keyword>
<evidence type="ECO:0008006" key="4">
    <source>
        <dbReference type="Google" id="ProtNLM"/>
    </source>
</evidence>
<evidence type="ECO:0000256" key="1">
    <source>
        <dbReference type="SAM" id="Phobius"/>
    </source>
</evidence>
<dbReference type="Proteomes" id="UP000735302">
    <property type="component" value="Unassembled WGS sequence"/>
</dbReference>
<dbReference type="EMBL" id="BLXT01001549">
    <property type="protein sequence ID" value="GFN86569.1"/>
    <property type="molecule type" value="Genomic_DNA"/>
</dbReference>
<keyword evidence="1" id="KW-0472">Membrane</keyword>
<name>A0AAV3YTP4_9GAST</name>
<protein>
    <recommendedName>
        <fullName evidence="4">G-protein coupled receptors family 1 profile domain-containing protein</fullName>
    </recommendedName>
</protein>
<sequence length="101" mass="11135">MLSSRSNSVKVAVRHGYFALFSGLVNIALLCEVSAGAWSPFYCMARQILFDVAFMATLSYHQRKSLRGIAADPNGRTLANSQHSHITCKTISSPSPHRHSR</sequence>
<feature type="transmembrane region" description="Helical" evidence="1">
    <location>
        <begin position="16"/>
        <end position="38"/>
    </location>
</feature>
<keyword evidence="1" id="KW-0812">Transmembrane</keyword>
<evidence type="ECO:0000313" key="2">
    <source>
        <dbReference type="EMBL" id="GFN86569.1"/>
    </source>
</evidence>